<feature type="transmembrane region" description="Helical" evidence="1">
    <location>
        <begin position="488"/>
        <end position="505"/>
    </location>
</feature>
<evidence type="ECO:0000313" key="2">
    <source>
        <dbReference type="EMBL" id="ALO43070.1"/>
    </source>
</evidence>
<keyword evidence="1" id="KW-1133">Transmembrane helix</keyword>
<feature type="transmembrane region" description="Helical" evidence="1">
    <location>
        <begin position="424"/>
        <end position="444"/>
    </location>
</feature>
<feature type="transmembrane region" description="Helical" evidence="1">
    <location>
        <begin position="153"/>
        <end position="178"/>
    </location>
</feature>
<dbReference type="AlphaFoldDB" id="A0A0S2K4Q6"/>
<dbReference type="Pfam" id="PF03929">
    <property type="entry name" value="PepSY_TM"/>
    <property type="match status" value="1"/>
</dbReference>
<feature type="transmembrane region" description="Helical" evidence="1">
    <location>
        <begin position="20"/>
        <end position="39"/>
    </location>
</feature>
<evidence type="ECO:0000256" key="1">
    <source>
        <dbReference type="SAM" id="Phobius"/>
    </source>
</evidence>
<keyword evidence="1" id="KW-0812">Transmembrane</keyword>
<dbReference type="Proteomes" id="UP000061457">
    <property type="component" value="Chromosome I"/>
</dbReference>
<sequence length="539" mass="60577">MKIRADIVRTYQTLHTWTGITTGLLLFIGFFAGALVMFTDTIDQWSTPPYKQFSQVSDGQHQELLDHVLANEEKAINAVTLHYSENHSPITWYEEGNGRGVNVNEQVWHAGFNEHGEINKELSQVNHLSGLLDYLHQTGGIFGEIGHHLFGGYILGIASFLYFIALISGLIFLLPTLVKSFFALRKDKSASRFWLDSHNLIGVSSLPFHIVIAFTVFVFAFHDFLYGGLFGVYGEKKLFPEQQKSEYQYNVKELPKLNEITEKIEAYAPGYQIERITLSRLNTTRPSASVNITHPREMMRGPTTDFIFMHPYTLEINASSIQGGDQGVWVSIVSSMFALHFGSYGGTLGQWAYFVMGLLGALLFYTGNLLWIEKRRRQKQATQSKSNLVLAKLTVGIALGCICAISLAFATTKWISLTSLNVNIAYLWLYYLTFFAVVIAAFIKGPSITAIYTLKISAILCLIVPLNSLIALLLPSLGLWYADSFGEIMLEVMTLPFAWFFYVCASKVTKRAYNGEKNSVWYVSEKTTHATNEELVVNS</sequence>
<dbReference type="EMBL" id="CP013187">
    <property type="protein sequence ID" value="ALO43070.1"/>
    <property type="molecule type" value="Genomic_DNA"/>
</dbReference>
<dbReference type="InterPro" id="IPR005625">
    <property type="entry name" value="PepSY-ass_TM"/>
</dbReference>
<dbReference type="KEGG" id="pphe:PP2015_2581"/>
<dbReference type="OrthoDB" id="9776609at2"/>
<dbReference type="PANTHER" id="PTHR34219">
    <property type="entry name" value="IRON-REGULATED INNER MEMBRANE PROTEIN-RELATED"/>
    <property type="match status" value="1"/>
</dbReference>
<feature type="transmembrane region" description="Helical" evidence="1">
    <location>
        <begin position="199"/>
        <end position="221"/>
    </location>
</feature>
<protein>
    <submittedName>
        <fullName evidence="2">Response regulator receiver protein</fullName>
    </submittedName>
</protein>
<feature type="transmembrane region" description="Helical" evidence="1">
    <location>
        <begin position="456"/>
        <end position="482"/>
    </location>
</feature>
<name>A0A0S2K4Q6_9GAMM</name>
<accession>A0A0S2K4Q6</accession>
<proteinExistence type="predicted"/>
<gene>
    <name evidence="2" type="ORF">PP2015_2581</name>
</gene>
<organism evidence="2 3">
    <name type="scientific">Pseudoalteromonas phenolica</name>
    <dbReference type="NCBI Taxonomy" id="161398"/>
    <lineage>
        <taxon>Bacteria</taxon>
        <taxon>Pseudomonadati</taxon>
        <taxon>Pseudomonadota</taxon>
        <taxon>Gammaproteobacteria</taxon>
        <taxon>Alteromonadales</taxon>
        <taxon>Pseudoalteromonadaceae</taxon>
        <taxon>Pseudoalteromonas</taxon>
    </lineage>
</organism>
<keyword evidence="1" id="KW-0472">Membrane</keyword>
<feature type="transmembrane region" description="Helical" evidence="1">
    <location>
        <begin position="393"/>
        <end position="412"/>
    </location>
</feature>
<evidence type="ECO:0000313" key="3">
    <source>
        <dbReference type="Proteomes" id="UP000061457"/>
    </source>
</evidence>
<dbReference type="STRING" id="161398.PP2015_2581"/>
<dbReference type="PANTHER" id="PTHR34219:SF9">
    <property type="entry name" value="IRON-REGULATED INNER MEMBRANE PROTEIN"/>
    <property type="match status" value="1"/>
</dbReference>
<dbReference type="PATRIC" id="fig|161398.10.peg.2637"/>
<reference evidence="2 3" key="1">
    <citation type="submission" date="2015-11" db="EMBL/GenBank/DDBJ databases">
        <authorList>
            <person name="Zhang Y."/>
            <person name="Guo Z."/>
        </authorList>
    </citation>
    <scope>NUCLEOTIDE SEQUENCE [LARGE SCALE GENOMIC DNA]</scope>
    <source>
        <strain evidence="2 3">KCTC 12086</strain>
    </source>
</reference>
<feature type="transmembrane region" description="Helical" evidence="1">
    <location>
        <begin position="351"/>
        <end position="372"/>
    </location>
</feature>
<dbReference type="RefSeq" id="WP_058030754.1">
    <property type="nucleotide sequence ID" value="NZ_CP013187.1"/>
</dbReference>
<keyword evidence="3" id="KW-1185">Reference proteome</keyword>